<dbReference type="Gene3D" id="1.10.260.40">
    <property type="entry name" value="lambda repressor-like DNA-binding domains"/>
    <property type="match status" value="1"/>
</dbReference>
<sequence>MPVRQALAAGDLAGFTALVRTAMGLSQLQFASLVGWSQSTVNRVENGTRHTLYDIRELLRFADAIDMPRHALTPLLLGSPLAVKDIEGVYGDMEMDRRHFAAVLAGGLATGVSWGSSSIPRRITPVQLRQLDAVVRRLYADDQRMGGRLLLPLALHQVTRVRRMLDEADYTEAIGRRLVSAAGALHLCAGWLAYDSGDHELARRLYGEAAMYAEQAGDDELRVNVASYRAMHAVRLARSRPGRAREALRAVLIGREAARRWATPRVHAVLAVREATAHAVLGDRTACRAALAAAWREVERGPHDDDPDWTAFITEPTLTYFEGLTTMTLGSPVRAADRFQRLLGEPAIGPRNRTYYHACLATALLASGAKSEALTEGLALLPHIGGSRRTLQELAPLRQAAGASSEFGHLYDRHLTDPIP</sequence>
<name>A0A919UZU4_9ACTN</name>
<reference evidence="2" key="1">
    <citation type="submission" date="2021-01" db="EMBL/GenBank/DDBJ databases">
        <title>Whole genome shotgun sequence of Sphaerisporangium rufum NBRC 109079.</title>
        <authorList>
            <person name="Komaki H."/>
            <person name="Tamura T."/>
        </authorList>
    </citation>
    <scope>NUCLEOTIDE SEQUENCE</scope>
    <source>
        <strain evidence="2">NBRC 109079</strain>
    </source>
</reference>
<evidence type="ECO:0000313" key="2">
    <source>
        <dbReference type="EMBL" id="GII79421.1"/>
    </source>
</evidence>
<accession>A0A919UZU4</accession>
<dbReference type="Proteomes" id="UP000655287">
    <property type="component" value="Unassembled WGS sequence"/>
</dbReference>
<dbReference type="SUPFAM" id="SSF47413">
    <property type="entry name" value="lambda repressor-like DNA-binding domains"/>
    <property type="match status" value="1"/>
</dbReference>
<keyword evidence="3" id="KW-1185">Reference proteome</keyword>
<dbReference type="EMBL" id="BOOU01000058">
    <property type="protein sequence ID" value="GII79421.1"/>
    <property type="molecule type" value="Genomic_DNA"/>
</dbReference>
<protein>
    <recommendedName>
        <fullName evidence="1">HTH cro/C1-type domain-containing protein</fullName>
    </recommendedName>
</protein>
<dbReference type="AlphaFoldDB" id="A0A919UZU4"/>
<organism evidence="2 3">
    <name type="scientific">Sphaerisporangium rufum</name>
    <dbReference type="NCBI Taxonomy" id="1381558"/>
    <lineage>
        <taxon>Bacteria</taxon>
        <taxon>Bacillati</taxon>
        <taxon>Actinomycetota</taxon>
        <taxon>Actinomycetes</taxon>
        <taxon>Streptosporangiales</taxon>
        <taxon>Streptosporangiaceae</taxon>
        <taxon>Sphaerisporangium</taxon>
    </lineage>
</organism>
<dbReference type="Pfam" id="PF13560">
    <property type="entry name" value="HTH_31"/>
    <property type="match status" value="1"/>
</dbReference>
<comment type="caution">
    <text evidence="2">The sequence shown here is derived from an EMBL/GenBank/DDBJ whole genome shotgun (WGS) entry which is preliminary data.</text>
</comment>
<evidence type="ECO:0000259" key="1">
    <source>
        <dbReference type="PROSITE" id="PS50943"/>
    </source>
</evidence>
<gene>
    <name evidence="2" type="ORF">Sru01_44030</name>
</gene>
<feature type="domain" description="HTH cro/C1-type" evidence="1">
    <location>
        <begin position="20"/>
        <end position="72"/>
    </location>
</feature>
<proteinExistence type="predicted"/>
<dbReference type="PROSITE" id="PS50943">
    <property type="entry name" value="HTH_CROC1"/>
    <property type="match status" value="1"/>
</dbReference>
<dbReference type="GO" id="GO:0003677">
    <property type="term" value="F:DNA binding"/>
    <property type="evidence" value="ECO:0007669"/>
    <property type="project" value="InterPro"/>
</dbReference>
<dbReference type="InterPro" id="IPR001387">
    <property type="entry name" value="Cro/C1-type_HTH"/>
</dbReference>
<evidence type="ECO:0000313" key="3">
    <source>
        <dbReference type="Proteomes" id="UP000655287"/>
    </source>
</evidence>
<dbReference type="SMART" id="SM00530">
    <property type="entry name" value="HTH_XRE"/>
    <property type="match status" value="1"/>
</dbReference>
<dbReference type="CDD" id="cd00093">
    <property type="entry name" value="HTH_XRE"/>
    <property type="match status" value="1"/>
</dbReference>
<dbReference type="InterPro" id="IPR010982">
    <property type="entry name" value="Lambda_DNA-bd_dom_sf"/>
</dbReference>